<organism evidence="1">
    <name type="scientific">bioreactor metagenome</name>
    <dbReference type="NCBI Taxonomy" id="1076179"/>
    <lineage>
        <taxon>unclassified sequences</taxon>
        <taxon>metagenomes</taxon>
        <taxon>ecological metagenomes</taxon>
    </lineage>
</organism>
<dbReference type="AlphaFoldDB" id="A0A645DBW8"/>
<dbReference type="EMBL" id="VSSQ01034201">
    <property type="protein sequence ID" value="MPM86072.1"/>
    <property type="molecule type" value="Genomic_DNA"/>
</dbReference>
<protein>
    <submittedName>
        <fullName evidence="1">Uncharacterized protein</fullName>
    </submittedName>
</protein>
<proteinExistence type="predicted"/>
<evidence type="ECO:0000313" key="1">
    <source>
        <dbReference type="EMBL" id="MPM86072.1"/>
    </source>
</evidence>
<comment type="caution">
    <text evidence="1">The sequence shown here is derived from an EMBL/GenBank/DDBJ whole genome shotgun (WGS) entry which is preliminary data.</text>
</comment>
<name>A0A645DBW8_9ZZZZ</name>
<reference evidence="1" key="1">
    <citation type="submission" date="2019-08" db="EMBL/GenBank/DDBJ databases">
        <authorList>
            <person name="Kucharzyk K."/>
            <person name="Murdoch R.W."/>
            <person name="Higgins S."/>
            <person name="Loffler F."/>
        </authorList>
    </citation>
    <scope>NUCLEOTIDE SEQUENCE</scope>
</reference>
<gene>
    <name evidence="1" type="ORF">SDC9_133155</name>
</gene>
<accession>A0A645DBW8</accession>
<sequence length="270" mass="29952">MFKPFFEAVSLHREDRRGAPAALRAVVGDEGPPWDEALREVRIRCLHFKRYGLVSRRPFFGIGRQPFAFLCEQLRVSDRGTVSRSEGLAFGQQTPVLRDKVVSAEYYVGRRFSPAGVGVDVGADKARRLSQDEGAAVFRFADRFVARGEVGDDSRPRERVADGRRFRHPEILAYFGGEAEIPHTGAPEEQLAAEGDLLPAEPRRRVFLGSGGKPSLFIKFAVVGEVLFRDEAEQRAPVDDGGAVIQLSSVRYGKAGDDHDGEIRRGAHYL</sequence>